<dbReference type="EMBL" id="CAADIW010000021">
    <property type="protein sequence ID" value="VFS25875.1"/>
    <property type="molecule type" value="Genomic_DNA"/>
</dbReference>
<dbReference type="InterPro" id="IPR036390">
    <property type="entry name" value="WH_DNA-bd_sf"/>
</dbReference>
<dbReference type="GO" id="GO:0003677">
    <property type="term" value="F:DNA binding"/>
    <property type="evidence" value="ECO:0007669"/>
    <property type="project" value="UniProtKB-KW"/>
</dbReference>
<evidence type="ECO:0000313" key="8">
    <source>
        <dbReference type="Proteomes" id="UP000306327"/>
    </source>
</evidence>
<dbReference type="KEGG" id="ecan:CWI88_11560"/>
<dbReference type="SUPFAM" id="SSF46785">
    <property type="entry name" value="Winged helix' DNA-binding domain"/>
    <property type="match status" value="1"/>
</dbReference>
<dbReference type="SUPFAM" id="SSF100950">
    <property type="entry name" value="NagB/RpiA/CoA transferase-like"/>
    <property type="match status" value="1"/>
</dbReference>
<dbReference type="InterPro" id="IPR050313">
    <property type="entry name" value="Carb_Metab_HTH_regulators"/>
</dbReference>
<dbReference type="GO" id="GO:0003700">
    <property type="term" value="F:DNA-binding transcription factor activity"/>
    <property type="evidence" value="ECO:0007669"/>
    <property type="project" value="InterPro"/>
</dbReference>
<dbReference type="Pfam" id="PF00455">
    <property type="entry name" value="DeoRC"/>
    <property type="match status" value="1"/>
</dbReference>
<feature type="domain" description="HTH deoR-type" evidence="5">
    <location>
        <begin position="3"/>
        <end position="58"/>
    </location>
</feature>
<gene>
    <name evidence="7" type="primary">agaR</name>
    <name evidence="6" type="ORF">EcCFBP13530_17965</name>
    <name evidence="7" type="ORF">NCTC12126_02340</name>
</gene>
<evidence type="ECO:0000313" key="7">
    <source>
        <dbReference type="EMBL" id="VFS25875.1"/>
    </source>
</evidence>
<dbReference type="Proteomes" id="UP000351155">
    <property type="component" value="Unassembled WGS sequence"/>
</dbReference>
<evidence type="ECO:0000259" key="5">
    <source>
        <dbReference type="PROSITE" id="PS51000"/>
    </source>
</evidence>
<evidence type="ECO:0000256" key="4">
    <source>
        <dbReference type="ARBA" id="ARBA00023163"/>
    </source>
</evidence>
<accession>A0A484XTF9</accession>
<dbReference type="InterPro" id="IPR036388">
    <property type="entry name" value="WH-like_DNA-bd_sf"/>
</dbReference>
<dbReference type="RefSeq" id="WP_042319819.1">
    <property type="nucleotide sequence ID" value="NZ_CABKNU010000010.1"/>
</dbReference>
<reference evidence="6 8" key="1">
    <citation type="journal article" date="2019" name="Sci. Rep.">
        <title>Differences in resource use lead to coexistence of seed-transmitted microbial populations.</title>
        <authorList>
            <person name="Torres-Cortes G."/>
            <person name="Garcia B.J."/>
            <person name="Compant S."/>
            <person name="Rezki S."/>
            <person name="Jones P."/>
            <person name="Preveaux A."/>
            <person name="Briand M."/>
            <person name="Roulet A."/>
            <person name="Bouchez O."/>
            <person name="Jacobson D."/>
            <person name="Barret M."/>
        </authorList>
    </citation>
    <scope>NUCLEOTIDE SEQUENCE [LARGE SCALE GENOMIC DNA]</scope>
    <source>
        <strain evidence="6 8">CFBP13530</strain>
    </source>
</reference>
<evidence type="ECO:0000256" key="1">
    <source>
        <dbReference type="ARBA" id="ARBA00022491"/>
    </source>
</evidence>
<dbReference type="SMART" id="SM00420">
    <property type="entry name" value="HTH_DEOR"/>
    <property type="match status" value="1"/>
</dbReference>
<proteinExistence type="predicted"/>
<keyword evidence="4" id="KW-0804">Transcription</keyword>
<dbReference type="Gene3D" id="3.40.50.1360">
    <property type="match status" value="1"/>
</dbReference>
<organism evidence="7 9">
    <name type="scientific">Enterobacter cancerogenus</name>
    <dbReference type="NCBI Taxonomy" id="69218"/>
    <lineage>
        <taxon>Bacteria</taxon>
        <taxon>Pseudomonadati</taxon>
        <taxon>Pseudomonadota</taxon>
        <taxon>Gammaproteobacteria</taxon>
        <taxon>Enterobacterales</taxon>
        <taxon>Enterobacteriaceae</taxon>
        <taxon>Enterobacter</taxon>
        <taxon>Enterobacter cloacae complex</taxon>
    </lineage>
</organism>
<dbReference type="Gene3D" id="1.10.10.10">
    <property type="entry name" value="Winged helix-like DNA-binding domain superfamily/Winged helix DNA-binding domain"/>
    <property type="match status" value="1"/>
</dbReference>
<dbReference type="InterPro" id="IPR001034">
    <property type="entry name" value="DeoR_HTH"/>
</dbReference>
<dbReference type="PANTHER" id="PTHR30363:SF4">
    <property type="entry name" value="GLYCEROL-3-PHOSPHATE REGULON REPRESSOR"/>
    <property type="match status" value="1"/>
</dbReference>
<keyword evidence="3" id="KW-0238">DNA-binding</keyword>
<protein>
    <submittedName>
        <fullName evidence="7">Aga operon transcriptional repressor</fullName>
    </submittedName>
    <submittedName>
        <fullName evidence="6">DeoR/GlpR transcriptional regulator</fullName>
    </submittedName>
</protein>
<dbReference type="PRINTS" id="PR00037">
    <property type="entry name" value="HTHLACR"/>
</dbReference>
<evidence type="ECO:0000313" key="9">
    <source>
        <dbReference type="Proteomes" id="UP000351155"/>
    </source>
</evidence>
<dbReference type="Proteomes" id="UP000306327">
    <property type="component" value="Unassembled WGS sequence"/>
</dbReference>
<name>A0A484XTF9_9ENTR</name>
<dbReference type="EMBL" id="QGAL01000006">
    <property type="protein sequence ID" value="TKK16305.1"/>
    <property type="molecule type" value="Genomic_DNA"/>
</dbReference>
<keyword evidence="2" id="KW-0805">Transcription regulation</keyword>
<dbReference type="SMART" id="SM01134">
    <property type="entry name" value="DeoRC"/>
    <property type="match status" value="1"/>
</dbReference>
<dbReference type="AlphaFoldDB" id="A0A484XTF9"/>
<dbReference type="PROSITE" id="PS00894">
    <property type="entry name" value="HTH_DEOR_1"/>
    <property type="match status" value="1"/>
</dbReference>
<dbReference type="InterPro" id="IPR018356">
    <property type="entry name" value="Tscrpt_reg_HTH_DeoR_CS"/>
</dbReference>
<dbReference type="Pfam" id="PF08220">
    <property type="entry name" value="HTH_DeoR"/>
    <property type="match status" value="1"/>
</dbReference>
<dbReference type="PANTHER" id="PTHR30363">
    <property type="entry name" value="HTH-TYPE TRANSCRIPTIONAL REGULATOR SRLR-RELATED"/>
    <property type="match status" value="1"/>
</dbReference>
<keyword evidence="1" id="KW-0678">Repressor</keyword>
<evidence type="ECO:0000313" key="6">
    <source>
        <dbReference type="EMBL" id="TKK16305.1"/>
    </source>
</evidence>
<sequence length="252" mass="26626">MLTSQRKQFILDILHADGQVQSKALSLHFGVSEDTIRRDLRELAAEGRLQRVHGGALPASSATAPFAERQTLKVDAKKNVARCGAQLISPGQVVIIDGGTTTSELITFLPQDLNITVVTHSPGIALGLINHPFIEVILIGGRLYKHSIVTVGAAAVEGIEKIQADLFFMGVTGIHPEAGLTTGDYEEASIKRAFSGRAAETVVLASPEKINAASSFVIGGLSLANTVVVEANTDRAWINAIEEKGVSVVKAA</sequence>
<evidence type="ECO:0000256" key="3">
    <source>
        <dbReference type="ARBA" id="ARBA00023125"/>
    </source>
</evidence>
<evidence type="ECO:0000256" key="2">
    <source>
        <dbReference type="ARBA" id="ARBA00023015"/>
    </source>
</evidence>
<reference evidence="7 9" key="2">
    <citation type="submission" date="2019-03" db="EMBL/GenBank/DDBJ databases">
        <authorList>
            <consortium name="Pathogen Informatics"/>
        </authorList>
    </citation>
    <scope>NUCLEOTIDE SEQUENCE [LARGE SCALE GENOMIC DNA]</scope>
    <source>
        <strain evidence="7 9">NCTC12126</strain>
    </source>
</reference>
<dbReference type="PROSITE" id="PS51000">
    <property type="entry name" value="HTH_DEOR_2"/>
    <property type="match status" value="1"/>
</dbReference>
<dbReference type="InterPro" id="IPR037171">
    <property type="entry name" value="NagB/RpiA_transferase-like"/>
</dbReference>
<dbReference type="InterPro" id="IPR014036">
    <property type="entry name" value="DeoR-like_C"/>
</dbReference>